<organism evidence="1 2">
    <name type="scientific">Candidatus Jidaibacter acanthamoebae</name>
    <dbReference type="NCBI Taxonomy" id="86105"/>
    <lineage>
        <taxon>Bacteria</taxon>
        <taxon>Pseudomonadati</taxon>
        <taxon>Pseudomonadota</taxon>
        <taxon>Alphaproteobacteria</taxon>
        <taxon>Rickettsiales</taxon>
        <taxon>Candidatus Midichloriaceae</taxon>
        <taxon>Candidatus Jidaibacter</taxon>
    </lineage>
</organism>
<keyword evidence="2" id="KW-1185">Reference proteome</keyword>
<evidence type="ECO:0000313" key="2">
    <source>
        <dbReference type="Proteomes" id="UP000031258"/>
    </source>
</evidence>
<name>A0A0C1QXZ8_9RICK</name>
<gene>
    <name evidence="1" type="ORF">NF27_EY00160</name>
</gene>
<dbReference type="NCBIfam" id="NF003818">
    <property type="entry name" value="PRK05409.1"/>
    <property type="match status" value="1"/>
</dbReference>
<accession>A0A0C1QXZ8</accession>
<sequence>MLYLSRIEDLTLTDTVNMGIPELKYIESVPAILQQSGISLKQKYFKEIIDISPEIGFLKIDIEKCLNEGVILHVLERIKDKYLFSFHSNNLLLSSNQGTLNDKLIKLKILAEKFNLLNISMSATWSVLKGIPAVDFLPFPYNEKNLNIISDNVMRIQDYLSRQILIENPMSYFEFKGNISEPEFFMRMVERTGCSLLLNLNNIYANSINHNFNPKNYVDIISDNIIKEIHISGHTKAKVNGKEKIIDISNNKISKEVWELYSYTILEKGCIPTLVKWDYNLPEFSELLAEVNKCNEILKLNSYRNAA</sequence>
<dbReference type="Proteomes" id="UP000031258">
    <property type="component" value="Unassembled WGS sequence"/>
</dbReference>
<proteinExistence type="predicted"/>
<dbReference type="EMBL" id="JSWE01000124">
    <property type="protein sequence ID" value="KIE04920.1"/>
    <property type="molecule type" value="Genomic_DNA"/>
</dbReference>
<reference evidence="1 2" key="1">
    <citation type="submission" date="2014-11" db="EMBL/GenBank/DDBJ databases">
        <title>A Rickettsiales Symbiont of Amoebae With Ancient Features.</title>
        <authorList>
            <person name="Schulz F."/>
            <person name="Martijn J."/>
            <person name="Wascher F."/>
            <person name="Kostanjsek R."/>
            <person name="Ettema T.J."/>
            <person name="Horn M."/>
        </authorList>
    </citation>
    <scope>NUCLEOTIDE SEQUENCE [LARGE SCALE GENOMIC DNA]</scope>
    <source>
        <strain evidence="1 2">UWC36</strain>
    </source>
</reference>
<dbReference type="STRING" id="86105.NF27_EY00160"/>
<protein>
    <recommendedName>
        <fullName evidence="3">DUF692 domain-containing protein</fullName>
    </recommendedName>
</protein>
<evidence type="ECO:0000313" key="1">
    <source>
        <dbReference type="EMBL" id="KIE04920.1"/>
    </source>
</evidence>
<dbReference type="Gene3D" id="3.20.20.150">
    <property type="entry name" value="Divalent-metal-dependent TIM barrel enzymes"/>
    <property type="match status" value="1"/>
</dbReference>
<dbReference type="PANTHER" id="PTHR42194">
    <property type="entry name" value="UPF0276 PROTEIN HI_1600"/>
    <property type="match status" value="1"/>
</dbReference>
<dbReference type="InterPro" id="IPR007801">
    <property type="entry name" value="MbnB/TglH/ChrH"/>
</dbReference>
<dbReference type="PANTHER" id="PTHR42194:SF1">
    <property type="entry name" value="UPF0276 PROTEIN HI_1600"/>
    <property type="match status" value="1"/>
</dbReference>
<evidence type="ECO:0008006" key="3">
    <source>
        <dbReference type="Google" id="ProtNLM"/>
    </source>
</evidence>
<dbReference type="AlphaFoldDB" id="A0A0C1QXZ8"/>
<dbReference type="Pfam" id="PF05114">
    <property type="entry name" value="MbnB_TglH_ChrH"/>
    <property type="match status" value="1"/>
</dbReference>
<comment type="caution">
    <text evidence="1">The sequence shown here is derived from an EMBL/GenBank/DDBJ whole genome shotgun (WGS) entry which is preliminary data.</text>
</comment>